<comment type="caution">
    <text evidence="2">The sequence shown here is derived from an EMBL/GenBank/DDBJ whole genome shotgun (WGS) entry which is preliminary data.</text>
</comment>
<protein>
    <submittedName>
        <fullName evidence="2">Uncharacterized protein</fullName>
    </submittedName>
</protein>
<feature type="region of interest" description="Disordered" evidence="1">
    <location>
        <begin position="71"/>
        <end position="112"/>
    </location>
</feature>
<evidence type="ECO:0000313" key="2">
    <source>
        <dbReference type="EMBL" id="KAF7268176.1"/>
    </source>
</evidence>
<dbReference type="EMBL" id="JAACXV010014339">
    <property type="protein sequence ID" value="KAF7268176.1"/>
    <property type="molecule type" value="Genomic_DNA"/>
</dbReference>
<accession>A0A834HXE5</accession>
<name>A0A834HXE5_RHYFE</name>
<dbReference type="AlphaFoldDB" id="A0A834HXE5"/>
<evidence type="ECO:0000256" key="1">
    <source>
        <dbReference type="SAM" id="MobiDB-lite"/>
    </source>
</evidence>
<reference evidence="2" key="1">
    <citation type="submission" date="2020-08" db="EMBL/GenBank/DDBJ databases">
        <title>Genome sequencing and assembly of the red palm weevil Rhynchophorus ferrugineus.</title>
        <authorList>
            <person name="Dias G.B."/>
            <person name="Bergman C.M."/>
            <person name="Manee M."/>
        </authorList>
    </citation>
    <scope>NUCLEOTIDE SEQUENCE</scope>
    <source>
        <strain evidence="2">AA-2017</strain>
        <tissue evidence="2">Whole larva</tissue>
    </source>
</reference>
<dbReference type="Proteomes" id="UP000625711">
    <property type="component" value="Unassembled WGS sequence"/>
</dbReference>
<sequence>MGAVLKRQSVRLQEAHLVRVRAGWPSGSGCGGDKDARWISADLERDDGMPAGRAIERNRKCYRANKSYSEALLKAHHDGPQPPPSGSTTSAGDREREREVRRCVTGPHNNQT</sequence>
<gene>
    <name evidence="2" type="ORF">GWI33_018638</name>
</gene>
<organism evidence="2 3">
    <name type="scientific">Rhynchophorus ferrugineus</name>
    <name type="common">Red palm weevil</name>
    <name type="synonym">Curculio ferrugineus</name>
    <dbReference type="NCBI Taxonomy" id="354439"/>
    <lineage>
        <taxon>Eukaryota</taxon>
        <taxon>Metazoa</taxon>
        <taxon>Ecdysozoa</taxon>
        <taxon>Arthropoda</taxon>
        <taxon>Hexapoda</taxon>
        <taxon>Insecta</taxon>
        <taxon>Pterygota</taxon>
        <taxon>Neoptera</taxon>
        <taxon>Endopterygota</taxon>
        <taxon>Coleoptera</taxon>
        <taxon>Polyphaga</taxon>
        <taxon>Cucujiformia</taxon>
        <taxon>Curculionidae</taxon>
        <taxon>Dryophthorinae</taxon>
        <taxon>Rhynchophorus</taxon>
    </lineage>
</organism>
<keyword evidence="3" id="KW-1185">Reference proteome</keyword>
<proteinExistence type="predicted"/>
<feature type="compositionally biased region" description="Basic and acidic residues" evidence="1">
    <location>
        <begin position="92"/>
        <end position="102"/>
    </location>
</feature>
<evidence type="ECO:0000313" key="3">
    <source>
        <dbReference type="Proteomes" id="UP000625711"/>
    </source>
</evidence>